<keyword evidence="5" id="KW-0489">Methyltransferase</keyword>
<protein>
    <submittedName>
        <fullName evidence="5">Methyltransferase domain-containing protein</fullName>
    </submittedName>
</protein>
<keyword evidence="5" id="KW-0808">Transferase</keyword>
<sequence length="550" mass="59252">MGHSGVDALSSYYDEAPYESHPFPQTTPEHLQAVGQLFGLEAPAIETARVLELGAAAGGNLIPFAMRYPKAKVVGVDLSKVQVEDGKAAIAKAGIGNIELQHMDLSKIKRSFGKFDYIICHGVYSWVPEEVQQAILRIASENLAEDGLAYVSYNTYPGWKSREIARDAMMLRGGPRQQAERLPYARGMLDFLDATAQPGSVLKAALDEVRPIIVSANASYLQHEFLEPFNAPCYFREFIARSEAAGLTYVAEAEPFTMFVHNYGEKVSEPLLKEMGSSQVDIEQYLDFVSNRTFRQTILTHQGRSGEIRRKLDGERLAKLHFAGVFMGDGPVTLDATPQDFRMLRNGVARLVAPLPKALASALDAVYPAMLSLDELLGQVAGRLGVQPAAIREAAVAFLEDLLIKGYLRIRQLAPGVAARLPERPSVPAAIRAGLVPPAGAGTVLACNLLHELAPLDIVEVSVARQLDGTRDQEAVVAGLVDDAKAGLLTFLRDGTALTEPDAIAAAARAQVPLVLANLRRKGFIAADGKGKARPEPTAKAANAAESKPA</sequence>
<dbReference type="PANTHER" id="PTHR43667:SF2">
    <property type="entry name" value="FATTY ACID C-METHYL TRANSFERASE"/>
    <property type="match status" value="1"/>
</dbReference>
<proteinExistence type="predicted"/>
<keyword evidence="6" id="KW-1185">Reference proteome</keyword>
<dbReference type="EMBL" id="QQTP01000027">
    <property type="protein sequence ID" value="RDJ19821.1"/>
    <property type="molecule type" value="Genomic_DNA"/>
</dbReference>
<dbReference type="PANTHER" id="PTHR43667">
    <property type="entry name" value="CYCLOPROPANE-FATTY-ACYL-PHOSPHOLIPID SYNTHASE"/>
    <property type="match status" value="1"/>
</dbReference>
<dbReference type="Proteomes" id="UP000255207">
    <property type="component" value="Unassembled WGS sequence"/>
</dbReference>
<dbReference type="OrthoDB" id="5298787at2"/>
<organism evidence="5 6">
    <name type="scientific">Bosea caraganae</name>
    <dbReference type="NCBI Taxonomy" id="2763117"/>
    <lineage>
        <taxon>Bacteria</taxon>
        <taxon>Pseudomonadati</taxon>
        <taxon>Pseudomonadota</taxon>
        <taxon>Alphaproteobacteria</taxon>
        <taxon>Hyphomicrobiales</taxon>
        <taxon>Boseaceae</taxon>
        <taxon>Bosea</taxon>
    </lineage>
</organism>
<dbReference type="InterPro" id="IPR018773">
    <property type="entry name" value="MeTrfase_reg_dom_prd"/>
</dbReference>
<dbReference type="Pfam" id="PF10119">
    <property type="entry name" value="MethyTransf_Reg"/>
    <property type="match status" value="1"/>
</dbReference>
<gene>
    <name evidence="5" type="ORF">DWE98_27800</name>
</gene>
<comment type="caution">
    <text evidence="5">The sequence shown here is derived from an EMBL/GenBank/DDBJ whole genome shotgun (WGS) entry which is preliminary data.</text>
</comment>
<dbReference type="InterPro" id="IPR041698">
    <property type="entry name" value="Methyltransf_25"/>
</dbReference>
<evidence type="ECO:0000259" key="2">
    <source>
        <dbReference type="Pfam" id="PF10119"/>
    </source>
</evidence>
<dbReference type="GO" id="GO:0008168">
    <property type="term" value="F:methyltransferase activity"/>
    <property type="evidence" value="ECO:0007669"/>
    <property type="project" value="UniProtKB-KW"/>
</dbReference>
<dbReference type="SUPFAM" id="SSF53335">
    <property type="entry name" value="S-adenosyl-L-methionine-dependent methyltransferases"/>
    <property type="match status" value="1"/>
</dbReference>
<evidence type="ECO:0000256" key="1">
    <source>
        <dbReference type="SAM" id="MobiDB-lite"/>
    </source>
</evidence>
<dbReference type="Gene3D" id="3.40.50.150">
    <property type="entry name" value="Vaccinia Virus protein VP39"/>
    <property type="match status" value="1"/>
</dbReference>
<evidence type="ECO:0000313" key="5">
    <source>
        <dbReference type="EMBL" id="RDJ19821.1"/>
    </source>
</evidence>
<accession>A0A370KXW7</accession>
<dbReference type="GO" id="GO:0032259">
    <property type="term" value="P:methylation"/>
    <property type="evidence" value="ECO:0007669"/>
    <property type="project" value="UniProtKB-KW"/>
</dbReference>
<dbReference type="Pfam" id="PF21782">
    <property type="entry name" value="WHD_PKMT"/>
    <property type="match status" value="1"/>
</dbReference>
<name>A0A370KXW7_9HYPH</name>
<evidence type="ECO:0000259" key="3">
    <source>
        <dbReference type="Pfam" id="PF13649"/>
    </source>
</evidence>
<dbReference type="InterPro" id="IPR048976">
    <property type="entry name" value="WHD_PKMT"/>
</dbReference>
<dbReference type="CDD" id="cd02440">
    <property type="entry name" value="AdoMet_MTases"/>
    <property type="match status" value="1"/>
</dbReference>
<evidence type="ECO:0000313" key="6">
    <source>
        <dbReference type="Proteomes" id="UP000255207"/>
    </source>
</evidence>
<feature type="domain" description="PKMT C-terminal winged helix" evidence="4">
    <location>
        <begin position="423"/>
        <end position="523"/>
    </location>
</feature>
<evidence type="ECO:0000259" key="4">
    <source>
        <dbReference type="Pfam" id="PF21782"/>
    </source>
</evidence>
<dbReference type="Pfam" id="PF13649">
    <property type="entry name" value="Methyltransf_25"/>
    <property type="match status" value="1"/>
</dbReference>
<dbReference type="AlphaFoldDB" id="A0A370KXW7"/>
<feature type="domain" description="Methyltransferase regulatory" evidence="2">
    <location>
        <begin position="218"/>
        <end position="301"/>
    </location>
</feature>
<feature type="domain" description="Methyltransferase" evidence="3">
    <location>
        <begin position="50"/>
        <end position="147"/>
    </location>
</feature>
<feature type="region of interest" description="Disordered" evidence="1">
    <location>
        <begin position="528"/>
        <end position="550"/>
    </location>
</feature>
<dbReference type="InterPro" id="IPR029063">
    <property type="entry name" value="SAM-dependent_MTases_sf"/>
</dbReference>
<dbReference type="RefSeq" id="WP_114832627.1">
    <property type="nucleotide sequence ID" value="NZ_QQTO01000009.1"/>
</dbReference>
<dbReference type="InterPro" id="IPR050723">
    <property type="entry name" value="CFA/CMAS"/>
</dbReference>
<reference evidence="6" key="1">
    <citation type="submission" date="2018-07" db="EMBL/GenBank/DDBJ databases">
        <authorList>
            <person name="Safronova V.I."/>
            <person name="Chirak E.R."/>
            <person name="Sazanova A.L."/>
        </authorList>
    </citation>
    <scope>NUCLEOTIDE SEQUENCE [LARGE SCALE GENOMIC DNA]</scope>
    <source>
        <strain evidence="6">RCAM04685</strain>
    </source>
</reference>
<feature type="compositionally biased region" description="Low complexity" evidence="1">
    <location>
        <begin position="538"/>
        <end position="550"/>
    </location>
</feature>